<comment type="caution">
    <text evidence="9">The sequence shown here is derived from an EMBL/GenBank/DDBJ whole genome shotgun (WGS) entry which is preliminary data.</text>
</comment>
<evidence type="ECO:0000259" key="7">
    <source>
        <dbReference type="Pfam" id="PF02687"/>
    </source>
</evidence>
<gene>
    <name evidence="9" type="ORF">FPE01S_02_03300</name>
</gene>
<evidence type="ECO:0000259" key="8">
    <source>
        <dbReference type="Pfam" id="PF12704"/>
    </source>
</evidence>
<feature type="transmembrane region" description="Helical" evidence="6">
    <location>
        <begin position="289"/>
        <end position="311"/>
    </location>
</feature>
<feature type="transmembrane region" description="Helical" evidence="6">
    <location>
        <begin position="678"/>
        <end position="703"/>
    </location>
</feature>
<proteinExistence type="predicted"/>
<evidence type="ECO:0000313" key="9">
    <source>
        <dbReference type="EMBL" id="GAO43226.1"/>
    </source>
</evidence>
<keyword evidence="3 6" id="KW-0812">Transmembrane</keyword>
<feature type="transmembrane region" description="Helical" evidence="6">
    <location>
        <begin position="730"/>
        <end position="749"/>
    </location>
</feature>
<accession>A0A0E9N0Q2</accession>
<reference evidence="9 10" key="1">
    <citation type="submission" date="2015-04" db="EMBL/GenBank/DDBJ databases">
        <title>Whole genome shotgun sequence of Flavihumibacter petaseus NBRC 106054.</title>
        <authorList>
            <person name="Miyazawa S."/>
            <person name="Hosoyama A."/>
            <person name="Hashimoto M."/>
            <person name="Noguchi M."/>
            <person name="Tsuchikane K."/>
            <person name="Ohji S."/>
            <person name="Yamazoe A."/>
            <person name="Ichikawa N."/>
            <person name="Kimura A."/>
            <person name="Fujita N."/>
        </authorList>
    </citation>
    <scope>NUCLEOTIDE SEQUENCE [LARGE SCALE GENOMIC DNA]</scope>
    <source>
        <strain evidence="9 10">NBRC 106054</strain>
    </source>
</reference>
<keyword evidence="10" id="KW-1185">Reference proteome</keyword>
<dbReference type="Pfam" id="PF02687">
    <property type="entry name" value="FtsX"/>
    <property type="match status" value="2"/>
</dbReference>
<evidence type="ECO:0000256" key="5">
    <source>
        <dbReference type="ARBA" id="ARBA00023136"/>
    </source>
</evidence>
<feature type="transmembrane region" description="Helical" evidence="6">
    <location>
        <begin position="336"/>
        <end position="363"/>
    </location>
</feature>
<dbReference type="InterPro" id="IPR025857">
    <property type="entry name" value="MacB_PCD"/>
</dbReference>
<feature type="transmembrane region" description="Helical" evidence="6">
    <location>
        <begin position="25"/>
        <end position="48"/>
    </location>
</feature>
<dbReference type="AlphaFoldDB" id="A0A0E9N0Q2"/>
<dbReference type="InterPro" id="IPR003838">
    <property type="entry name" value="ABC3_permease_C"/>
</dbReference>
<dbReference type="Proteomes" id="UP000033121">
    <property type="component" value="Unassembled WGS sequence"/>
</dbReference>
<evidence type="ECO:0000313" key="10">
    <source>
        <dbReference type="Proteomes" id="UP000033121"/>
    </source>
</evidence>
<dbReference type="InterPro" id="IPR050250">
    <property type="entry name" value="Macrolide_Exporter_MacB"/>
</dbReference>
<feature type="domain" description="ABC3 transporter permease C-terminal" evidence="7">
    <location>
        <begin position="295"/>
        <end position="409"/>
    </location>
</feature>
<organism evidence="9 10">
    <name type="scientific">Flavihumibacter petaseus NBRC 106054</name>
    <dbReference type="NCBI Taxonomy" id="1220578"/>
    <lineage>
        <taxon>Bacteria</taxon>
        <taxon>Pseudomonadati</taxon>
        <taxon>Bacteroidota</taxon>
        <taxon>Chitinophagia</taxon>
        <taxon>Chitinophagales</taxon>
        <taxon>Chitinophagaceae</taxon>
        <taxon>Flavihumibacter</taxon>
    </lineage>
</organism>
<keyword evidence="2" id="KW-1003">Cell membrane</keyword>
<dbReference type="PANTHER" id="PTHR30572:SF18">
    <property type="entry name" value="ABC-TYPE MACROLIDE FAMILY EXPORT SYSTEM PERMEASE COMPONENT 2"/>
    <property type="match status" value="1"/>
</dbReference>
<feature type="transmembrane region" description="Helical" evidence="6">
    <location>
        <begin position="427"/>
        <end position="450"/>
    </location>
</feature>
<evidence type="ECO:0000256" key="1">
    <source>
        <dbReference type="ARBA" id="ARBA00004651"/>
    </source>
</evidence>
<dbReference type="EMBL" id="BBWV01000002">
    <property type="protein sequence ID" value="GAO43226.1"/>
    <property type="molecule type" value="Genomic_DNA"/>
</dbReference>
<protein>
    <submittedName>
        <fullName evidence="9">Putative ABC transporter permease protein</fullName>
    </submittedName>
</protein>
<sequence>MVYQSESMFTNYFKIAWRNLKKNKIFSLINISGLTIGITVCLLIFLYIQNEFSFDKFHADGKRIYRVMRTMELDKLPAKVPYVSGPYATALLNDFQGEIVSAVRVMPSNALVTSGTRSFNEKKLILTDEPFFSMFSFPLLKGDPNTVLKEPGSIVLTETAARKYFGEENPIGKRLELDKEIQLTVTGVAKDIPANSHLEFDMVAPLSNYYNRPWFKVWINNSMFTYTLLKDEGSAARLERQFPAFMQKYMGKEMERFQSKVGLTLNPLNEIYFESATRFDAVRHGDKKVVYIFLSIAVLILVIACINFMNLSTMRAVERSKEVGLRKVMGALRNHLVAQFIGESILLALISCLFAVMLTLILLPFYNHILGYTLAIEWTRFPIYGFLGSVVLLVGAFAGTYPAIFLSAYSPIQALKGKLNLGREGSWFRQGLVVVQFSISVLLIIGTIFITKQMSYVRSRELGFDQSQTLVIPIDNNEFYDNRFHFKKELERQSGIASVSLVSGEPGGFFDTHTFEAEGMDGQVLKSCTEFTDFDMVKTLNLKVIAGRDFDRSFPTDSAGSVLINETAARALGCQQPEQAIGKWIKNTIRDTERRHIIGVVADYNFQSLKQQVNPLVISPSDDNRVALVKFKSGRIADNIAAVKQQYSAAAPQFPFEYNFLDEKFDQLYKTDLKQQQIMTIFAALAIFIACLGLFGLASFTAARRTKEIGVRKVLGSSESNIILLLSKDLMKPVVLATCIAIPLGYYAMSQWLQNFAYRTGLDWWVFVLAAATAAIVAMLTVGFQALKAALANPVKSLRSE</sequence>
<feature type="domain" description="ABC3 transporter permease C-terminal" evidence="7">
    <location>
        <begin position="681"/>
        <end position="792"/>
    </location>
</feature>
<comment type="subcellular location">
    <subcellularLocation>
        <location evidence="1">Cell membrane</location>
        <topology evidence="1">Multi-pass membrane protein</topology>
    </subcellularLocation>
</comment>
<keyword evidence="4 6" id="KW-1133">Transmembrane helix</keyword>
<evidence type="ECO:0000256" key="6">
    <source>
        <dbReference type="SAM" id="Phobius"/>
    </source>
</evidence>
<feature type="transmembrane region" description="Helical" evidence="6">
    <location>
        <begin position="764"/>
        <end position="787"/>
    </location>
</feature>
<dbReference type="Pfam" id="PF12704">
    <property type="entry name" value="MacB_PCD"/>
    <property type="match status" value="1"/>
</dbReference>
<dbReference type="STRING" id="1220578.FPE01S_02_03300"/>
<name>A0A0E9N0Q2_9BACT</name>
<evidence type="ECO:0000256" key="3">
    <source>
        <dbReference type="ARBA" id="ARBA00022692"/>
    </source>
</evidence>
<dbReference type="GO" id="GO:0022857">
    <property type="term" value="F:transmembrane transporter activity"/>
    <property type="evidence" value="ECO:0007669"/>
    <property type="project" value="TreeGrafter"/>
</dbReference>
<keyword evidence="5 6" id="KW-0472">Membrane</keyword>
<dbReference type="PANTHER" id="PTHR30572">
    <property type="entry name" value="MEMBRANE COMPONENT OF TRANSPORTER-RELATED"/>
    <property type="match status" value="1"/>
</dbReference>
<evidence type="ECO:0000256" key="4">
    <source>
        <dbReference type="ARBA" id="ARBA00022989"/>
    </source>
</evidence>
<feature type="domain" description="MacB-like periplasmic core" evidence="8">
    <location>
        <begin position="27"/>
        <end position="242"/>
    </location>
</feature>
<feature type="transmembrane region" description="Helical" evidence="6">
    <location>
        <begin position="383"/>
        <end position="406"/>
    </location>
</feature>
<evidence type="ECO:0000256" key="2">
    <source>
        <dbReference type="ARBA" id="ARBA00022475"/>
    </source>
</evidence>
<dbReference type="GO" id="GO:0005886">
    <property type="term" value="C:plasma membrane"/>
    <property type="evidence" value="ECO:0007669"/>
    <property type="project" value="UniProtKB-SubCell"/>
</dbReference>